<dbReference type="EMBL" id="QOUX01000032">
    <property type="protein sequence ID" value="RXJ01625.1"/>
    <property type="molecule type" value="Genomic_DNA"/>
</dbReference>
<gene>
    <name evidence="3" type="ORF">DS745_09085</name>
</gene>
<protein>
    <submittedName>
        <fullName evidence="3">Uncharacterized protein</fullName>
    </submittedName>
</protein>
<evidence type="ECO:0000256" key="2">
    <source>
        <dbReference type="SAM" id="SignalP"/>
    </source>
</evidence>
<evidence type="ECO:0000313" key="3">
    <source>
        <dbReference type="EMBL" id="RXJ01625.1"/>
    </source>
</evidence>
<proteinExistence type="predicted"/>
<keyword evidence="2" id="KW-0732">Signal</keyword>
<reference evidence="3 4" key="1">
    <citation type="journal article" date="2019" name="Int. J. Syst. Evol. Microbiol.">
        <title>Anaerobacillus alkaliphilus sp. nov., a novel alkaliphilic and moderately halophilic bacterium.</title>
        <authorList>
            <person name="Borsodi A.K."/>
            <person name="Aszalos J.M."/>
            <person name="Bihari P."/>
            <person name="Nagy I."/>
            <person name="Schumann P."/>
            <person name="Sproer C."/>
            <person name="Kovacs A.L."/>
            <person name="Boka K."/>
            <person name="Dobosy P."/>
            <person name="Ovari M."/>
            <person name="Szili-Kovacs T."/>
            <person name="Toth E."/>
        </authorList>
    </citation>
    <scope>NUCLEOTIDE SEQUENCE [LARGE SCALE GENOMIC DNA]</scope>
    <source>
        <strain evidence="3 4">B16-10</strain>
    </source>
</reference>
<dbReference type="RefSeq" id="WP_129077928.1">
    <property type="nucleotide sequence ID" value="NZ_QOUX01000032.1"/>
</dbReference>
<dbReference type="OrthoDB" id="1953267at2"/>
<organism evidence="3 4">
    <name type="scientific">Anaerobacillus alkaliphilus</name>
    <dbReference type="NCBI Taxonomy" id="1548597"/>
    <lineage>
        <taxon>Bacteria</taxon>
        <taxon>Bacillati</taxon>
        <taxon>Bacillota</taxon>
        <taxon>Bacilli</taxon>
        <taxon>Bacillales</taxon>
        <taxon>Bacillaceae</taxon>
        <taxon>Anaerobacillus</taxon>
    </lineage>
</organism>
<dbReference type="AlphaFoldDB" id="A0A4Q0VUI9"/>
<dbReference type="PROSITE" id="PS51257">
    <property type="entry name" value="PROKAR_LIPOPROTEIN"/>
    <property type="match status" value="1"/>
</dbReference>
<feature type="chain" id="PRO_5039474772" evidence="2">
    <location>
        <begin position="23"/>
        <end position="202"/>
    </location>
</feature>
<comment type="caution">
    <text evidence="3">The sequence shown here is derived from an EMBL/GenBank/DDBJ whole genome shotgun (WGS) entry which is preliminary data.</text>
</comment>
<name>A0A4Q0VUI9_9BACI</name>
<evidence type="ECO:0000313" key="4">
    <source>
        <dbReference type="Proteomes" id="UP000290649"/>
    </source>
</evidence>
<keyword evidence="4" id="KW-1185">Reference proteome</keyword>
<sequence length="202" mass="22965">MKRLLMLILAIFLVGCSTPDDNANENEQDLEIESLNTDSPQESTEEDDTKEPAEEKVVFPDSQAFEDYLALLIPIFADMGELAQYYEEARMASANAIISDWDFANIIAIELIPAWGSLLTEIEAIRPDREFRETHEKLNRMVSVNIQGMLEIVAAVEQEDTSKITTANQLLTEARQLEREVLYALEDFAEEYGVSLYEDKTF</sequence>
<feature type="signal peptide" evidence="2">
    <location>
        <begin position="1"/>
        <end position="22"/>
    </location>
</feature>
<accession>A0A4Q0VUI9</accession>
<evidence type="ECO:0000256" key="1">
    <source>
        <dbReference type="SAM" id="MobiDB-lite"/>
    </source>
</evidence>
<feature type="region of interest" description="Disordered" evidence="1">
    <location>
        <begin position="32"/>
        <end position="54"/>
    </location>
</feature>
<dbReference type="Proteomes" id="UP000290649">
    <property type="component" value="Unassembled WGS sequence"/>
</dbReference>